<dbReference type="AlphaFoldDB" id="A0A370N7B1"/>
<proteinExistence type="predicted"/>
<sequence length="115" mass="12675">MQRPKFKAPTEPIRRDTIGLRSIVHYDPMAPRATTPIMVGKYVVARRPLADSVHTLYMILDGSTVVSTSISYPNEDDCASAVSMHRRKAAESLAAKTIGKAKKRKPLALRVKEAA</sequence>
<name>A0A370N7B1_9BURK</name>
<organism evidence="1 2">
    <name type="scientific">Paraburkholderia lacunae</name>
    <dbReference type="NCBI Taxonomy" id="2211104"/>
    <lineage>
        <taxon>Bacteria</taxon>
        <taxon>Pseudomonadati</taxon>
        <taxon>Pseudomonadota</taxon>
        <taxon>Betaproteobacteria</taxon>
        <taxon>Burkholderiales</taxon>
        <taxon>Burkholderiaceae</taxon>
        <taxon>Paraburkholderia</taxon>
    </lineage>
</organism>
<reference evidence="2" key="1">
    <citation type="submission" date="2018-05" db="EMBL/GenBank/DDBJ databases">
        <authorList>
            <person name="Feng T."/>
        </authorList>
    </citation>
    <scope>NUCLEOTIDE SEQUENCE [LARGE SCALE GENOMIC DNA]</scope>
    <source>
        <strain evidence="2">S27</strain>
    </source>
</reference>
<evidence type="ECO:0000313" key="1">
    <source>
        <dbReference type="EMBL" id="RDK01455.1"/>
    </source>
</evidence>
<dbReference type="EMBL" id="QHKS01000010">
    <property type="protein sequence ID" value="RDK01455.1"/>
    <property type="molecule type" value="Genomic_DNA"/>
</dbReference>
<gene>
    <name evidence="1" type="ORF">DLM46_16635</name>
</gene>
<keyword evidence="2" id="KW-1185">Reference proteome</keyword>
<comment type="caution">
    <text evidence="1">The sequence shown here is derived from an EMBL/GenBank/DDBJ whole genome shotgun (WGS) entry which is preliminary data.</text>
</comment>
<dbReference type="Proteomes" id="UP000254875">
    <property type="component" value="Unassembled WGS sequence"/>
</dbReference>
<evidence type="ECO:0000313" key="2">
    <source>
        <dbReference type="Proteomes" id="UP000254875"/>
    </source>
</evidence>
<protein>
    <submittedName>
        <fullName evidence="1">Beta-hexosaminidase</fullName>
    </submittedName>
</protein>
<accession>A0A370N7B1</accession>
<dbReference type="OrthoDB" id="9103632at2"/>